<feature type="signal peptide" evidence="1">
    <location>
        <begin position="1"/>
        <end position="32"/>
    </location>
</feature>
<proteinExistence type="predicted"/>
<keyword evidence="3" id="KW-1185">Reference proteome</keyword>
<organism evidence="2 3">
    <name type="scientific">Bythopirellula polymerisocia</name>
    <dbReference type="NCBI Taxonomy" id="2528003"/>
    <lineage>
        <taxon>Bacteria</taxon>
        <taxon>Pseudomonadati</taxon>
        <taxon>Planctomycetota</taxon>
        <taxon>Planctomycetia</taxon>
        <taxon>Pirellulales</taxon>
        <taxon>Lacipirellulaceae</taxon>
        <taxon>Bythopirellula</taxon>
    </lineage>
</organism>
<evidence type="ECO:0000256" key="1">
    <source>
        <dbReference type="SAM" id="SignalP"/>
    </source>
</evidence>
<evidence type="ECO:0000313" key="3">
    <source>
        <dbReference type="Proteomes" id="UP000318437"/>
    </source>
</evidence>
<gene>
    <name evidence="2" type="ORF">Pla144_17670</name>
</gene>
<sequence length="1150" mass="115526" precursor="true">MTRRSLLLRFRLCQFGLSCVLLSSLLSTSVAAQGVSRVWSGGGATDNWFNPSNWSPVAPPNPADFLKIGFLDIAGLNTNDVDITYGGRIEIDSSAVVTLHNLDIGLDGEGTLDMSAGTLTTNTTYIGQNGNSFGTANISGEFSQWNITNSLLSDLYVGNSGEGRLHISSEADVVVADDGIIGFSSTSIGTVDISGSGSTLYFTGANSSLTVGSSGLASLNISNRAAVSNHDSVIAESSTSVASVMVDSAGIWTNTGSMTIASSGTGTMEIRGGGAVTSTSIGTIAYNTSGVGRVWVDGTDSGWVLASPLEVGYGGTGQLEISGGGRVQNTLGKVASNPGSNGSVIVRDNGSIWANSNSLYLGFLGGKASLLITDGGTVENTDANIGFESISMGIVTVEGAGSTWTNSGSIHIGHEGNGTLHIAGGATVTSNSSLIGLASYSIGTVNVSGGGSHWNNSGLLVVGDRGYGTLNITGGALVTSLTGSVGRFAEAGEGAGDININGAGSRWDVTGSGTIELGKVGDATLDISDGGALITPGSMSVASTDTSTSSVTVAGIGSRLELDIGLSLGNGGGTGTGSATIGAGAQVTVGTSTVIQNANSSLAIDGGSLTTTSLSNNGGTFAFNSGTVTVNGGTFDPGSSDYSLNGNSTAMLILQGNASSAINGIVTVGNTGDAVLTIRDGHHFTSGELTIGASGELVLDGGHLTAEQLNNFAGGTFTFRSGTVTMTGDVFQSSSPVVIPQQGTIDGSGYVEAEIHGHFGSTITVTSGSYILGDPSSFLGFVHEGTLNVGSNIANLKSAGFAQIGALTTLAGGTITAANGVVLGIGDNISGNGNVNTRLAAGFGSTISANGSLSLGDSATPIGFSSDGMLNVGSNTVTLNDSNAADLGALTTLTTGGMLDVANGAVIDFTDNVTGEGLISSPDDSTKPIINNGSIVGDSLLNPITLNGYVKGVGTCDNCNITGTDAPGFSPAAVNRGSVSYNGTLEIEIGGLNPGSDFDQLNHILGAGIADLGGRLDVSLINSFMPSIGDSFEIITAVDVDDVFAVENLPPIGGLLWNVNYNATNVVLAVVSPFSADFDQDGDVDGNDFLVWQRNPSVGSLGDWQTQHGNVLPLAAIANVVPEPASLTLFFLLGSLRLVCRKLRRMDYTS</sequence>
<evidence type="ECO:0000313" key="2">
    <source>
        <dbReference type="EMBL" id="TWU28477.1"/>
    </source>
</evidence>
<dbReference type="Proteomes" id="UP000318437">
    <property type="component" value="Unassembled WGS sequence"/>
</dbReference>
<name>A0A5C6CY49_9BACT</name>
<protein>
    <submittedName>
        <fullName evidence="2">Putative lipoprotein</fullName>
    </submittedName>
</protein>
<dbReference type="NCBIfam" id="TIGR04393">
    <property type="entry name" value="rpt_T5SS_PEPC"/>
    <property type="match status" value="8"/>
</dbReference>
<feature type="chain" id="PRO_5022847159" evidence="1">
    <location>
        <begin position="33"/>
        <end position="1150"/>
    </location>
</feature>
<accession>A0A5C6CY49</accession>
<dbReference type="InterPro" id="IPR030895">
    <property type="entry name" value="T5SS_PEPC_rpt"/>
</dbReference>
<comment type="caution">
    <text evidence="2">The sequence shown here is derived from an EMBL/GenBank/DDBJ whole genome shotgun (WGS) entry which is preliminary data.</text>
</comment>
<keyword evidence="2" id="KW-0449">Lipoprotein</keyword>
<dbReference type="EMBL" id="SJPS01000002">
    <property type="protein sequence ID" value="TWU28477.1"/>
    <property type="molecule type" value="Genomic_DNA"/>
</dbReference>
<dbReference type="AlphaFoldDB" id="A0A5C6CY49"/>
<dbReference type="RefSeq" id="WP_197530507.1">
    <property type="nucleotide sequence ID" value="NZ_SJPS01000002.1"/>
</dbReference>
<keyword evidence="1" id="KW-0732">Signal</keyword>
<reference evidence="2 3" key="1">
    <citation type="submission" date="2019-02" db="EMBL/GenBank/DDBJ databases">
        <title>Deep-cultivation of Planctomycetes and their phenomic and genomic characterization uncovers novel biology.</title>
        <authorList>
            <person name="Wiegand S."/>
            <person name="Jogler M."/>
            <person name="Boedeker C."/>
            <person name="Pinto D."/>
            <person name="Vollmers J."/>
            <person name="Rivas-Marin E."/>
            <person name="Kohn T."/>
            <person name="Peeters S.H."/>
            <person name="Heuer A."/>
            <person name="Rast P."/>
            <person name="Oberbeckmann S."/>
            <person name="Bunk B."/>
            <person name="Jeske O."/>
            <person name="Meyerdierks A."/>
            <person name="Storesund J.E."/>
            <person name="Kallscheuer N."/>
            <person name="Luecker S."/>
            <person name="Lage O.M."/>
            <person name="Pohl T."/>
            <person name="Merkel B.J."/>
            <person name="Hornburger P."/>
            <person name="Mueller R.-W."/>
            <person name="Bruemmer F."/>
            <person name="Labrenz M."/>
            <person name="Spormann A.M."/>
            <person name="Op Den Camp H."/>
            <person name="Overmann J."/>
            <person name="Amann R."/>
            <person name="Jetten M.S.M."/>
            <person name="Mascher T."/>
            <person name="Medema M.H."/>
            <person name="Devos D.P."/>
            <person name="Kaster A.-K."/>
            <person name="Ovreas L."/>
            <person name="Rohde M."/>
            <person name="Galperin M.Y."/>
            <person name="Jogler C."/>
        </authorList>
    </citation>
    <scope>NUCLEOTIDE SEQUENCE [LARGE SCALE GENOMIC DNA]</scope>
    <source>
        <strain evidence="2 3">Pla144</strain>
    </source>
</reference>